<reference evidence="7 8" key="1">
    <citation type="submission" date="2018-08" db="EMBL/GenBank/DDBJ databases">
        <title>Genomic investigation of the strawberry pathogen Phytophthora fragariae indicates pathogenicity is determined by transcriptional variation in three key races.</title>
        <authorList>
            <person name="Adams T.M."/>
            <person name="Armitage A.D."/>
            <person name="Sobczyk M.K."/>
            <person name="Bates H.J."/>
            <person name="Dunwell J.M."/>
            <person name="Nellist C.F."/>
            <person name="Harrison R.J."/>
        </authorList>
    </citation>
    <scope>NUCLEOTIDE SEQUENCE [LARGE SCALE GENOMIC DNA]</scope>
    <source>
        <strain evidence="5 8">BC-1</strain>
        <strain evidence="4 9">NOV-5</strain>
        <strain evidence="6 11">NOV-77</strain>
        <strain evidence="2 7">NOV-9</strain>
        <strain evidence="3 10">SCRP245</strain>
    </source>
</reference>
<evidence type="ECO:0000313" key="3">
    <source>
        <dbReference type="EMBL" id="KAE9013374.1"/>
    </source>
</evidence>
<dbReference type="AlphaFoldDB" id="A0A6A3X9Q6"/>
<keyword evidence="1" id="KW-0812">Transmembrane</keyword>
<evidence type="ECO:0000313" key="8">
    <source>
        <dbReference type="Proteomes" id="UP000440367"/>
    </source>
</evidence>
<dbReference type="EMBL" id="QXFW01000402">
    <property type="protein sequence ID" value="KAE9013374.1"/>
    <property type="molecule type" value="Genomic_DNA"/>
</dbReference>
<evidence type="ECO:0000313" key="7">
    <source>
        <dbReference type="Proteomes" id="UP000429523"/>
    </source>
</evidence>
<gene>
    <name evidence="5" type="ORF">PF002_g22301</name>
    <name evidence="4" type="ORF">PF006_g20150</name>
    <name evidence="6" type="ORF">PF008_g7236</name>
    <name evidence="2" type="ORF">PF009_g22126</name>
    <name evidence="3" type="ORF">PF011_g8515</name>
</gene>
<evidence type="ECO:0000313" key="4">
    <source>
        <dbReference type="EMBL" id="KAE9111689.1"/>
    </source>
</evidence>
<dbReference type="Proteomes" id="UP000460718">
    <property type="component" value="Unassembled WGS sequence"/>
</dbReference>
<organism evidence="5 8">
    <name type="scientific">Phytophthora fragariae</name>
    <dbReference type="NCBI Taxonomy" id="53985"/>
    <lineage>
        <taxon>Eukaryota</taxon>
        <taxon>Sar</taxon>
        <taxon>Stramenopiles</taxon>
        <taxon>Oomycota</taxon>
        <taxon>Peronosporomycetes</taxon>
        <taxon>Peronosporales</taxon>
        <taxon>Peronosporaceae</taxon>
        <taxon>Phytophthora</taxon>
    </lineage>
</organism>
<keyword evidence="1" id="KW-1133">Transmembrane helix</keyword>
<accession>A0A6A3X9Q6</accession>
<dbReference type="EMBL" id="QXFY01000301">
    <property type="protein sequence ID" value="KAE9348705.1"/>
    <property type="molecule type" value="Genomic_DNA"/>
</dbReference>
<evidence type="ECO:0000313" key="11">
    <source>
        <dbReference type="Proteomes" id="UP000486351"/>
    </source>
</evidence>
<evidence type="ECO:0000313" key="9">
    <source>
        <dbReference type="Proteomes" id="UP000440732"/>
    </source>
</evidence>
<proteinExistence type="predicted"/>
<dbReference type="Proteomes" id="UP000486351">
    <property type="component" value="Unassembled WGS sequence"/>
</dbReference>
<feature type="transmembrane region" description="Helical" evidence="1">
    <location>
        <begin position="28"/>
        <end position="52"/>
    </location>
</feature>
<dbReference type="Proteomes" id="UP000429523">
    <property type="component" value="Unassembled WGS sequence"/>
</dbReference>
<evidence type="ECO:0000256" key="1">
    <source>
        <dbReference type="SAM" id="Phobius"/>
    </source>
</evidence>
<protein>
    <submittedName>
        <fullName evidence="5">Uncharacterized protein</fullName>
    </submittedName>
</protein>
<dbReference type="EMBL" id="QXGF01001803">
    <property type="protein sequence ID" value="KAE8927712.1"/>
    <property type="molecule type" value="Genomic_DNA"/>
</dbReference>
<sequence>MIRIILGPALFAKDSPFKVLGDRFNRFFFAHVTLIGVYPVCKVLFIALLILLQYELFHFGADFTLKFEWLKNKPK</sequence>
<dbReference type="Proteomes" id="UP000440367">
    <property type="component" value="Unassembled WGS sequence"/>
</dbReference>
<dbReference type="EMBL" id="QXGD01001797">
    <property type="protein sequence ID" value="KAE9198900.1"/>
    <property type="molecule type" value="Genomic_DNA"/>
</dbReference>
<name>A0A6A3X9Q6_9STRA</name>
<keyword evidence="1" id="KW-0472">Membrane</keyword>
<evidence type="ECO:0000313" key="10">
    <source>
        <dbReference type="Proteomes" id="UP000460718"/>
    </source>
</evidence>
<comment type="caution">
    <text evidence="5">The sequence shown here is derived from an EMBL/GenBank/DDBJ whole genome shotgun (WGS) entry which is preliminary data.</text>
</comment>
<evidence type="ECO:0000313" key="5">
    <source>
        <dbReference type="EMBL" id="KAE9198900.1"/>
    </source>
</evidence>
<dbReference type="EMBL" id="QXGA01001735">
    <property type="protein sequence ID" value="KAE9111689.1"/>
    <property type="molecule type" value="Genomic_DNA"/>
</dbReference>
<dbReference type="Proteomes" id="UP000440732">
    <property type="component" value="Unassembled WGS sequence"/>
</dbReference>
<evidence type="ECO:0000313" key="6">
    <source>
        <dbReference type="EMBL" id="KAE9348705.1"/>
    </source>
</evidence>
<evidence type="ECO:0000313" key="2">
    <source>
        <dbReference type="EMBL" id="KAE8927712.1"/>
    </source>
</evidence>